<protein>
    <submittedName>
        <fullName evidence="5">OprD family porin</fullName>
    </submittedName>
</protein>
<evidence type="ECO:0000256" key="3">
    <source>
        <dbReference type="ARBA" id="ARBA00022729"/>
    </source>
</evidence>
<dbReference type="Pfam" id="PF03573">
    <property type="entry name" value="OprD"/>
    <property type="match status" value="1"/>
</dbReference>
<dbReference type="InterPro" id="IPR023614">
    <property type="entry name" value="Porin_dom_sf"/>
</dbReference>
<dbReference type="PANTHER" id="PTHR34596:SF2">
    <property type="entry name" value="CHITOPORIN"/>
    <property type="match status" value="1"/>
</dbReference>
<dbReference type="EMBL" id="JAAVJI010000013">
    <property type="protein sequence ID" value="NJP02866.1"/>
    <property type="molecule type" value="Genomic_DNA"/>
</dbReference>
<evidence type="ECO:0000313" key="6">
    <source>
        <dbReference type="Proteomes" id="UP000746535"/>
    </source>
</evidence>
<dbReference type="PANTHER" id="PTHR34596">
    <property type="entry name" value="CHITOPORIN"/>
    <property type="match status" value="1"/>
</dbReference>
<reference evidence="5 6" key="1">
    <citation type="submission" date="2020-03" db="EMBL/GenBank/DDBJ databases">
        <authorList>
            <person name="Wang L."/>
            <person name="He N."/>
            <person name="Li Y."/>
            <person name="Fang Y."/>
            <person name="Zhang F."/>
        </authorList>
    </citation>
    <scope>NUCLEOTIDE SEQUENCE [LARGE SCALE GENOMIC DNA]</scope>
    <source>
        <strain evidence="6">hsmgli-8</strain>
    </source>
</reference>
<evidence type="ECO:0000256" key="1">
    <source>
        <dbReference type="ARBA" id="ARBA00009075"/>
    </source>
</evidence>
<sequence>MTIKNTATLSALAAIGAGLCLPSLAYADFIKDSKATLAMRNFYFNNDYRDQTPSAGSKIAEWGQGFVLDYKSGFTDGTVGFGLDAQALLGLTLDSGAGRHQGSTMIPSESNGDADDSWTRAGVTGKMRFSKTEVRYGNLQPKLPILVSNDGRLLPQTFQGGMITSNEIDHLKLVAGRLEQVVGRASTNRTGMGVANSTQDSNEFWFGGGDYTVNDQLTLQYYYANLEDFYKQHFAGLVHVYPISKDSSFKTDLRYFKTDADGENDSAAGRLAGYKTGGYSNGTNGKIDNDTWSAIFTYSLGGHSFTGGYQSVSDNSNFVQLNQGGLVNDRRVSEGAGGASLYLFTDRLIGQFTRAGEQTRFAQYAYNFSEVGVPGLTASVTYLKGTGIEAVTGGDTKEWERDVAVDYVVQGGTFKGVGFGWRNGMFRTGAASDYDQDQNRLIVSYTLPLL</sequence>
<dbReference type="InterPro" id="IPR005318">
    <property type="entry name" value="OM_porin_bac"/>
</dbReference>
<comment type="caution">
    <text evidence="5">The sequence shown here is derived from an EMBL/GenBank/DDBJ whole genome shotgun (WGS) entry which is preliminary data.</text>
</comment>
<gene>
    <name evidence="5" type="ORF">HBH25_18645</name>
</gene>
<organism evidence="5 6">
    <name type="scientific">Pseudomonas quercus</name>
    <dbReference type="NCBI Taxonomy" id="2722792"/>
    <lineage>
        <taxon>Bacteria</taxon>
        <taxon>Pseudomonadati</taxon>
        <taxon>Pseudomonadota</taxon>
        <taxon>Gammaproteobacteria</taxon>
        <taxon>Pseudomonadales</taxon>
        <taxon>Pseudomonadaceae</taxon>
        <taxon>Pseudomonas</taxon>
    </lineage>
</organism>
<name>A0ABX0YHE6_9PSED</name>
<evidence type="ECO:0000256" key="2">
    <source>
        <dbReference type="ARBA" id="ARBA00022448"/>
    </source>
</evidence>
<evidence type="ECO:0000256" key="4">
    <source>
        <dbReference type="SAM" id="SignalP"/>
    </source>
</evidence>
<comment type="similarity">
    <text evidence="1">Belongs to the outer membrane porin (Opr) (TC 1.B.25) family.</text>
</comment>
<dbReference type="RefSeq" id="WP_168085439.1">
    <property type="nucleotide sequence ID" value="NZ_JAAVJI010000013.1"/>
</dbReference>
<evidence type="ECO:0000313" key="5">
    <source>
        <dbReference type="EMBL" id="NJP02866.1"/>
    </source>
</evidence>
<dbReference type="Proteomes" id="UP000746535">
    <property type="component" value="Unassembled WGS sequence"/>
</dbReference>
<keyword evidence="6" id="KW-1185">Reference proteome</keyword>
<keyword evidence="3 4" id="KW-0732">Signal</keyword>
<proteinExistence type="inferred from homology"/>
<feature type="chain" id="PRO_5045302961" evidence="4">
    <location>
        <begin position="28"/>
        <end position="450"/>
    </location>
</feature>
<feature type="signal peptide" evidence="4">
    <location>
        <begin position="1"/>
        <end position="27"/>
    </location>
</feature>
<keyword evidence="2" id="KW-0813">Transport</keyword>
<accession>A0ABX0YHE6</accession>
<dbReference type="Gene3D" id="2.40.160.10">
    <property type="entry name" value="Porin"/>
    <property type="match status" value="1"/>
</dbReference>